<accession>A0A381UM40</accession>
<organism evidence="2">
    <name type="scientific">marine metagenome</name>
    <dbReference type="NCBI Taxonomy" id="408172"/>
    <lineage>
        <taxon>unclassified sequences</taxon>
        <taxon>metagenomes</taxon>
        <taxon>ecological metagenomes</taxon>
    </lineage>
</organism>
<gene>
    <name evidence="2" type="ORF">METZ01_LOCUS82044</name>
</gene>
<proteinExistence type="predicted"/>
<dbReference type="AlphaFoldDB" id="A0A381UM40"/>
<dbReference type="Pfam" id="PF13577">
    <property type="entry name" value="SnoaL_4"/>
    <property type="match status" value="1"/>
</dbReference>
<dbReference type="Gene3D" id="3.10.450.50">
    <property type="match status" value="1"/>
</dbReference>
<sequence length="152" mass="17260">MDDAERRIIQQDCEALSVAYARAIDFRDYDEIANLFVEEGILDAGVRLEGKTAITASLKRRPDELRSRHVLTNIFTNVINRDEANGISYLTLYRHVGPESTRSEPIKFDGPFGIGHYQDLFVRVGDGWRFKSRVLHMAFQRGDAKAVSGKDN</sequence>
<dbReference type="SUPFAM" id="SSF54427">
    <property type="entry name" value="NTF2-like"/>
    <property type="match status" value="1"/>
</dbReference>
<dbReference type="InterPro" id="IPR037401">
    <property type="entry name" value="SnoaL-like"/>
</dbReference>
<name>A0A381UM40_9ZZZZ</name>
<dbReference type="InterPro" id="IPR032710">
    <property type="entry name" value="NTF2-like_dom_sf"/>
</dbReference>
<protein>
    <recommendedName>
        <fullName evidence="1">SnoaL-like domain-containing protein</fullName>
    </recommendedName>
</protein>
<evidence type="ECO:0000259" key="1">
    <source>
        <dbReference type="Pfam" id="PF13577"/>
    </source>
</evidence>
<dbReference type="EMBL" id="UINC01006712">
    <property type="protein sequence ID" value="SVA29190.1"/>
    <property type="molecule type" value="Genomic_DNA"/>
</dbReference>
<reference evidence="2" key="1">
    <citation type="submission" date="2018-05" db="EMBL/GenBank/DDBJ databases">
        <authorList>
            <person name="Lanie J.A."/>
            <person name="Ng W.-L."/>
            <person name="Kazmierczak K.M."/>
            <person name="Andrzejewski T.M."/>
            <person name="Davidsen T.M."/>
            <person name="Wayne K.J."/>
            <person name="Tettelin H."/>
            <person name="Glass J.I."/>
            <person name="Rusch D."/>
            <person name="Podicherti R."/>
            <person name="Tsui H.-C.T."/>
            <person name="Winkler M.E."/>
        </authorList>
    </citation>
    <scope>NUCLEOTIDE SEQUENCE</scope>
</reference>
<dbReference type="CDD" id="cd00531">
    <property type="entry name" value="NTF2_like"/>
    <property type="match status" value="1"/>
</dbReference>
<evidence type="ECO:0000313" key="2">
    <source>
        <dbReference type="EMBL" id="SVA29190.1"/>
    </source>
</evidence>
<feature type="domain" description="SnoaL-like" evidence="1">
    <location>
        <begin position="14"/>
        <end position="133"/>
    </location>
</feature>